<evidence type="ECO:0000256" key="1">
    <source>
        <dbReference type="ARBA" id="ARBA00004571"/>
    </source>
</evidence>
<name>A0A327NZS4_9BACT</name>
<keyword evidence="5 7" id="KW-0472">Membrane</keyword>
<dbReference type="InterPro" id="IPR012910">
    <property type="entry name" value="Plug_dom"/>
</dbReference>
<proteinExistence type="inferred from homology"/>
<keyword evidence="2 7" id="KW-0813">Transport</keyword>
<dbReference type="Gene3D" id="2.40.170.20">
    <property type="entry name" value="TonB-dependent receptor, beta-barrel domain"/>
    <property type="match status" value="1"/>
</dbReference>
<keyword evidence="6 7" id="KW-0998">Cell outer membrane</keyword>
<dbReference type="GO" id="GO:0009279">
    <property type="term" value="C:cell outer membrane"/>
    <property type="evidence" value="ECO:0007669"/>
    <property type="project" value="UniProtKB-SubCell"/>
</dbReference>
<dbReference type="Pfam" id="PF07715">
    <property type="entry name" value="Plug"/>
    <property type="match status" value="1"/>
</dbReference>
<evidence type="ECO:0000256" key="7">
    <source>
        <dbReference type="PROSITE-ProRule" id="PRU01360"/>
    </source>
</evidence>
<feature type="chain" id="PRO_5016324416" evidence="8">
    <location>
        <begin position="20"/>
        <end position="1065"/>
    </location>
</feature>
<feature type="signal peptide" evidence="8">
    <location>
        <begin position="1"/>
        <end position="19"/>
    </location>
</feature>
<keyword evidence="11" id="KW-1185">Reference proteome</keyword>
<evidence type="ECO:0000259" key="9">
    <source>
        <dbReference type="Pfam" id="PF07715"/>
    </source>
</evidence>
<evidence type="ECO:0000256" key="3">
    <source>
        <dbReference type="ARBA" id="ARBA00022452"/>
    </source>
</evidence>
<dbReference type="SUPFAM" id="SSF49464">
    <property type="entry name" value="Carboxypeptidase regulatory domain-like"/>
    <property type="match status" value="1"/>
</dbReference>
<dbReference type="Pfam" id="PF13715">
    <property type="entry name" value="CarbopepD_reg_2"/>
    <property type="match status" value="1"/>
</dbReference>
<dbReference type="InterPro" id="IPR037066">
    <property type="entry name" value="Plug_dom_sf"/>
</dbReference>
<sequence>MKKKLLVIALCLWSTLGMGMQELSHPVKGRVLDQLTNAPVVGATLIVKGTTKGVVSNNEGKFTLNLRPGTITLVASFVGYESSELQVTVPSDTDLEIYLQEDVFGLAEVRVVSTGFQELSAERTTGSFVLLDEKLINRRVSTSILDRMEDVTPGLIFNRDRPDKGLGESISIRGNSTLLADRKPLIVVDNLAYDGPIENLNPNDVESITVLKDAAAASIWGARAGNGVIVIKTKSGKFDQPLRIQWNSNLTWQDAFDPFYKPLMNISSFVDKEIKLFEAGIYGSREGAYGNPKLSALVEDQIAHRDGLITQDQLNTAIQAYRTTDTRSDLAKYFYRPSLRQQYSLQLNGGTKNYSYALGMGWDENRETQQGLDQQRITVSLQQNWKVWDERLEFGLGTYLIQSKGVNSFPPLDGLDPYIPLVGIQGEALPVLWRNSARLKQELEGTGILDWDYYPYAELGQSPSINRQNEIRINPRITWKLGKGLSLNSNYQFWTGTGFTDQVNSSDSFYSRDLINQFTEISSPGSVINRVPLGSVYNYSDSRSFSHNWRNQLNYNLVTGPHEINALIGNEIKDFQTEGKSGRAYGYEEETGVSQQIDPTSYYPDLKTGYTSRIPLPQTFNGTINRYVSYFSNLGYTFKEKYLLTGSARLDASNLYGVSTNKRTVPLWSAGLGWLVSEESWMDWEVLDYLKVKMSYGFNGNTNPASTAFTTGSYFGAGTNRWVGLPWLSILNPPNPSLRWEKIKIINFGTEFEFFRGKLRGGLEIYSKDGIDLFGSQPMYPSSGVSSVVRNYASTKTKGLDLNLTARIIQSPVIWEASFFYSHVREKVTAYAVDPVPTNAAIYSSGLSGIGPSPVEGFPIYSIFSFPTATLGPDNGNPRGIIEGEPSADYSRILAETTMDELNFHGSSIPTHFGALRNQLIWKGFDLSANISYRMGYYFRRESIVYDNLNRGEISHADFEQRWQNPGDELITDIPSDPGISNPQRNIFDQVSSRSVRKGDHIRLQDIRMSYSFRPAKGPKSPEIQIYGYANNLAVLWKAAKDVRDPDFRNVQAPRSYSIGLKINY</sequence>
<dbReference type="Proteomes" id="UP000249610">
    <property type="component" value="Unassembled WGS sequence"/>
</dbReference>
<comment type="subcellular location">
    <subcellularLocation>
        <location evidence="1 7">Cell outer membrane</location>
        <topology evidence="1 7">Multi-pass membrane protein</topology>
    </subcellularLocation>
</comment>
<dbReference type="InterPro" id="IPR039426">
    <property type="entry name" value="TonB-dep_rcpt-like"/>
</dbReference>
<organism evidence="10 11">
    <name type="scientific">Algoriphagus yeomjeoni</name>
    <dbReference type="NCBI Taxonomy" id="291403"/>
    <lineage>
        <taxon>Bacteria</taxon>
        <taxon>Pseudomonadati</taxon>
        <taxon>Bacteroidota</taxon>
        <taxon>Cytophagia</taxon>
        <taxon>Cytophagales</taxon>
        <taxon>Cyclobacteriaceae</taxon>
        <taxon>Algoriphagus</taxon>
    </lineage>
</organism>
<keyword evidence="4 7" id="KW-0812">Transmembrane</keyword>
<comment type="similarity">
    <text evidence="7">Belongs to the TonB-dependent receptor family.</text>
</comment>
<reference evidence="10 11" key="1">
    <citation type="submission" date="2018-06" db="EMBL/GenBank/DDBJ databases">
        <title>Genomic Encyclopedia of Archaeal and Bacterial Type Strains, Phase II (KMG-II): from individual species to whole genera.</title>
        <authorList>
            <person name="Goeker M."/>
        </authorList>
    </citation>
    <scope>NUCLEOTIDE SEQUENCE [LARGE SCALE GENOMIC DNA]</scope>
    <source>
        <strain evidence="10 11">DSM 23446</strain>
    </source>
</reference>
<dbReference type="InterPro" id="IPR023996">
    <property type="entry name" value="TonB-dep_OMP_SusC/RagA"/>
</dbReference>
<protein>
    <submittedName>
        <fullName evidence="10">TonB-linked SusC/RagA family outer membrane protein</fullName>
    </submittedName>
</protein>
<accession>A0A327NZS4</accession>
<evidence type="ECO:0000313" key="10">
    <source>
        <dbReference type="EMBL" id="RAI85605.1"/>
    </source>
</evidence>
<dbReference type="InterPro" id="IPR008969">
    <property type="entry name" value="CarboxyPept-like_regulatory"/>
</dbReference>
<dbReference type="EMBL" id="QLLK01000013">
    <property type="protein sequence ID" value="RAI85605.1"/>
    <property type="molecule type" value="Genomic_DNA"/>
</dbReference>
<keyword evidence="8" id="KW-0732">Signal</keyword>
<evidence type="ECO:0000256" key="5">
    <source>
        <dbReference type="ARBA" id="ARBA00023136"/>
    </source>
</evidence>
<dbReference type="NCBIfam" id="TIGR04057">
    <property type="entry name" value="SusC_RagA_signa"/>
    <property type="match status" value="1"/>
</dbReference>
<evidence type="ECO:0000313" key="11">
    <source>
        <dbReference type="Proteomes" id="UP000249610"/>
    </source>
</evidence>
<dbReference type="Gene3D" id="2.60.40.1120">
    <property type="entry name" value="Carboxypeptidase-like, regulatory domain"/>
    <property type="match status" value="1"/>
</dbReference>
<dbReference type="NCBIfam" id="TIGR04056">
    <property type="entry name" value="OMP_RagA_SusC"/>
    <property type="match status" value="1"/>
</dbReference>
<gene>
    <name evidence="10" type="ORF">LV83_03685</name>
</gene>
<evidence type="ECO:0000256" key="4">
    <source>
        <dbReference type="ARBA" id="ARBA00022692"/>
    </source>
</evidence>
<dbReference type="Gene3D" id="2.170.130.10">
    <property type="entry name" value="TonB-dependent receptor, plug domain"/>
    <property type="match status" value="1"/>
</dbReference>
<keyword evidence="3 7" id="KW-1134">Transmembrane beta strand</keyword>
<dbReference type="SUPFAM" id="SSF56935">
    <property type="entry name" value="Porins"/>
    <property type="match status" value="1"/>
</dbReference>
<feature type="domain" description="TonB-dependent receptor plug" evidence="9">
    <location>
        <begin position="122"/>
        <end position="228"/>
    </location>
</feature>
<dbReference type="PROSITE" id="PS52016">
    <property type="entry name" value="TONB_DEPENDENT_REC_3"/>
    <property type="match status" value="1"/>
</dbReference>
<dbReference type="OrthoDB" id="9768177at2"/>
<dbReference type="InterPro" id="IPR036942">
    <property type="entry name" value="Beta-barrel_TonB_sf"/>
</dbReference>
<comment type="caution">
    <text evidence="10">The sequence shown here is derived from an EMBL/GenBank/DDBJ whole genome shotgun (WGS) entry which is preliminary data.</text>
</comment>
<evidence type="ECO:0000256" key="8">
    <source>
        <dbReference type="SAM" id="SignalP"/>
    </source>
</evidence>
<dbReference type="InterPro" id="IPR023997">
    <property type="entry name" value="TonB-dep_OMP_SusC/RagA_CS"/>
</dbReference>
<dbReference type="AlphaFoldDB" id="A0A327NZS4"/>
<evidence type="ECO:0000256" key="6">
    <source>
        <dbReference type="ARBA" id="ARBA00023237"/>
    </source>
</evidence>
<evidence type="ECO:0000256" key="2">
    <source>
        <dbReference type="ARBA" id="ARBA00022448"/>
    </source>
</evidence>
<dbReference type="RefSeq" id="WP_111613004.1">
    <property type="nucleotide sequence ID" value="NZ_QLLK01000013.1"/>
</dbReference>